<dbReference type="EMBL" id="CYKH01001409">
    <property type="protein sequence ID" value="CUI14585.1"/>
    <property type="molecule type" value="Genomic_DNA"/>
</dbReference>
<evidence type="ECO:0000313" key="3">
    <source>
        <dbReference type="EMBL" id="CUI14585.1"/>
    </source>
</evidence>
<evidence type="ECO:0000256" key="1">
    <source>
        <dbReference type="SAM" id="MobiDB-lite"/>
    </source>
</evidence>
<evidence type="ECO:0000313" key="4">
    <source>
        <dbReference type="Proteomes" id="UP000051952"/>
    </source>
</evidence>
<keyword evidence="2" id="KW-0472">Membrane</keyword>
<feature type="region of interest" description="Disordered" evidence="1">
    <location>
        <begin position="1"/>
        <end position="61"/>
    </location>
</feature>
<keyword evidence="4" id="KW-1185">Reference proteome</keyword>
<reference evidence="4" key="1">
    <citation type="submission" date="2015-09" db="EMBL/GenBank/DDBJ databases">
        <authorList>
            <consortium name="Pathogen Informatics"/>
        </authorList>
    </citation>
    <scope>NUCLEOTIDE SEQUENCE [LARGE SCALE GENOMIC DNA]</scope>
    <source>
        <strain evidence="4">Lake Konstanz</strain>
    </source>
</reference>
<gene>
    <name evidence="3" type="ORF">BSAL_07745</name>
</gene>
<proteinExistence type="predicted"/>
<feature type="compositionally biased region" description="Pro residues" evidence="1">
    <location>
        <begin position="47"/>
        <end position="56"/>
    </location>
</feature>
<organism evidence="3 4">
    <name type="scientific">Bodo saltans</name>
    <name type="common">Flagellated protozoan</name>
    <dbReference type="NCBI Taxonomy" id="75058"/>
    <lineage>
        <taxon>Eukaryota</taxon>
        <taxon>Discoba</taxon>
        <taxon>Euglenozoa</taxon>
        <taxon>Kinetoplastea</taxon>
        <taxon>Metakinetoplastina</taxon>
        <taxon>Eubodonida</taxon>
        <taxon>Bodonidae</taxon>
        <taxon>Bodo</taxon>
    </lineage>
</organism>
<feature type="transmembrane region" description="Helical" evidence="2">
    <location>
        <begin position="87"/>
        <end position="105"/>
    </location>
</feature>
<accession>A0A0S4KJW4</accession>
<dbReference type="Proteomes" id="UP000051952">
    <property type="component" value="Unassembled WGS sequence"/>
</dbReference>
<feature type="compositionally biased region" description="Basic and acidic residues" evidence="1">
    <location>
        <begin position="1"/>
        <end position="15"/>
    </location>
</feature>
<protein>
    <submittedName>
        <fullName evidence="3">Transmembrane protein, putative</fullName>
    </submittedName>
</protein>
<evidence type="ECO:0000256" key="2">
    <source>
        <dbReference type="SAM" id="Phobius"/>
    </source>
</evidence>
<sequence length="221" mass="24939">MYQENMRKKFEETRQRQAAGLPAAVGMAPRPQETRAEVPPLFRPQAAAPPPPPPPQQEQNNDLWENAEPQVAGAAPPQQLLHRWFPFPVWDFLLQVGFAAFLFTGGDVMRLKFLGVFCAIAVVKWATSFAGKFRLRRHRLDHENDVRAEGERVELVGRRKVWYMVWKSVATFFVSIHPSFRVEALELEVRMDGIHHDDAVRRAARAEAAAQQAAAAAPPVA</sequence>
<dbReference type="VEuPathDB" id="TriTrypDB:BSAL_07745"/>
<keyword evidence="2 3" id="KW-0812">Transmembrane</keyword>
<dbReference type="AlphaFoldDB" id="A0A0S4KJW4"/>
<keyword evidence="2" id="KW-1133">Transmembrane helix</keyword>
<name>A0A0S4KJW4_BODSA</name>
<feature type="transmembrane region" description="Helical" evidence="2">
    <location>
        <begin position="111"/>
        <end position="130"/>
    </location>
</feature>